<evidence type="ECO:0000313" key="4">
    <source>
        <dbReference type="Proteomes" id="UP001239019"/>
    </source>
</evidence>
<dbReference type="SUPFAM" id="SSF53955">
    <property type="entry name" value="Lysozyme-like"/>
    <property type="match status" value="1"/>
</dbReference>
<feature type="domain" description="LysM" evidence="2">
    <location>
        <begin position="387"/>
        <end position="431"/>
    </location>
</feature>
<gene>
    <name evidence="3" type="ORF">RBH19_02415</name>
</gene>
<dbReference type="CDD" id="cd00118">
    <property type="entry name" value="LysM"/>
    <property type="match status" value="3"/>
</dbReference>
<organism evidence="3 4">
    <name type="scientific">Natronospira bacteriovora</name>
    <dbReference type="NCBI Taxonomy" id="3069753"/>
    <lineage>
        <taxon>Bacteria</taxon>
        <taxon>Pseudomonadati</taxon>
        <taxon>Pseudomonadota</taxon>
        <taxon>Gammaproteobacteria</taxon>
        <taxon>Natronospirales</taxon>
        <taxon>Natronospiraceae</taxon>
        <taxon>Natronospira</taxon>
    </lineage>
</organism>
<dbReference type="PROSITE" id="PS00922">
    <property type="entry name" value="TRANSGLYCOSYLASE"/>
    <property type="match status" value="1"/>
</dbReference>
<proteinExistence type="inferred from homology"/>
<comment type="caution">
    <text evidence="3">The sequence shown here is derived from an EMBL/GenBank/DDBJ whole genome shotgun (WGS) entry which is preliminary data.</text>
</comment>
<dbReference type="PANTHER" id="PTHR33734">
    <property type="entry name" value="LYSM DOMAIN-CONTAINING GPI-ANCHORED PROTEIN 2"/>
    <property type="match status" value="1"/>
</dbReference>
<dbReference type="SUPFAM" id="SSF54106">
    <property type="entry name" value="LysM domain"/>
    <property type="match status" value="3"/>
</dbReference>
<dbReference type="Pfam" id="PF01464">
    <property type="entry name" value="SLT"/>
    <property type="match status" value="1"/>
</dbReference>
<dbReference type="Gene3D" id="3.10.350.10">
    <property type="entry name" value="LysM domain"/>
    <property type="match status" value="3"/>
</dbReference>
<evidence type="ECO:0000259" key="2">
    <source>
        <dbReference type="PROSITE" id="PS51782"/>
    </source>
</evidence>
<dbReference type="InterPro" id="IPR008258">
    <property type="entry name" value="Transglycosylase_SLT_dom_1"/>
</dbReference>
<dbReference type="Gene3D" id="1.10.530.10">
    <property type="match status" value="1"/>
</dbReference>
<dbReference type="CDD" id="cd16894">
    <property type="entry name" value="MltD-like"/>
    <property type="match status" value="1"/>
</dbReference>
<dbReference type="Pfam" id="PF01476">
    <property type="entry name" value="LysM"/>
    <property type="match status" value="3"/>
</dbReference>
<dbReference type="InterPro" id="IPR023346">
    <property type="entry name" value="Lysozyme-like_dom_sf"/>
</dbReference>
<dbReference type="InterPro" id="IPR018392">
    <property type="entry name" value="LysM"/>
</dbReference>
<dbReference type="PROSITE" id="PS51782">
    <property type="entry name" value="LYSM"/>
    <property type="match status" value="3"/>
</dbReference>
<keyword evidence="4" id="KW-1185">Reference proteome</keyword>
<feature type="domain" description="LysM" evidence="2">
    <location>
        <begin position="639"/>
        <end position="683"/>
    </location>
</feature>
<dbReference type="SMART" id="SM00257">
    <property type="entry name" value="LysM"/>
    <property type="match status" value="3"/>
</dbReference>
<sequence length="690" mass="77376">MSRMILLISLLLLAVVGRADIRDDFPRPEAFEPDVRFWQRIYTEVGTDGGLLHDNRHLDVVYEVIRFPDDAGSQTRSRVVDEARSRIRDGLLELARDPQADDRLSRELRALWGDEAGPAELRAAADRIRFQLGQRDRFLAGLERSGRWDPWIREVMREHGVPEGMVALPHVESSFTPYARSRAGAAGMWQFTRGTGQRFMQVDHVVDERLDPWRSSEAAAQLLRHNYQVTGSWPLALTAYNHGAAGVRRAVSVMGSDDIVTLARQYEGRRFGFASRNFYPAFLAALDIHADPERFFDPLSLEPAQQPNGVEMPAYVPVSELAQVLGTSEEELRRHNPALLSSVWNGSKLVPRGYALRLPPNADSPAPSELLSLIPAGQRFARQEPDRYHVLQRGETLSHVANRYGTSVAELVRINRLRSAHRVRAGERLTLPAGRTAGLRVETMPEDGVYEVRRGDNLSLIAARFRTTVAALRAINELEQTDHIYPGQVLRLRPEEDVIAAAGGEDDSPVEALETVAATPSAPDVVETAVALVEEAPGTPVETQPELAADPRDHSVAADGRIVLQWGETLGHHADWLDIPTQRLRHLNGLAFGEPVVTGQRLRLDFARVSPGEYEQRRVAFHERVQEAFFRANRIVGSEDYTVTRGDSLWRLTRRSGVPEWLILQYNPDVDMERLRPGQVIRLPEVVARD</sequence>
<protein>
    <submittedName>
        <fullName evidence="3">LysM peptidoglycan-binding domain-containing protein</fullName>
    </submittedName>
</protein>
<dbReference type="PANTHER" id="PTHR33734:SF22">
    <property type="entry name" value="MEMBRANE-BOUND LYTIC MUREIN TRANSGLYCOSYLASE D"/>
    <property type="match status" value="1"/>
</dbReference>
<comment type="similarity">
    <text evidence="1">Belongs to the transglycosylase Slt family.</text>
</comment>
<reference evidence="3 4" key="1">
    <citation type="submission" date="2023-08" db="EMBL/GenBank/DDBJ databases">
        <title>Whole-genome sequencing of halo(alkali)philic microorganisms from hypersaline lakes.</title>
        <authorList>
            <person name="Sorokin D.Y."/>
            <person name="Abbas B."/>
            <person name="Merkel A.Y."/>
        </authorList>
    </citation>
    <scope>NUCLEOTIDE SEQUENCE [LARGE SCALE GENOMIC DNA]</scope>
    <source>
        <strain evidence="3 4">AB-CW4</strain>
    </source>
</reference>
<dbReference type="InterPro" id="IPR000189">
    <property type="entry name" value="Transglyc_AS"/>
</dbReference>
<name>A0ABU0W3Y2_9GAMM</name>
<evidence type="ECO:0000256" key="1">
    <source>
        <dbReference type="ARBA" id="ARBA00007734"/>
    </source>
</evidence>
<feature type="domain" description="LysM" evidence="2">
    <location>
        <begin position="448"/>
        <end position="492"/>
    </location>
</feature>
<accession>A0ABU0W3Y2</accession>
<dbReference type="EMBL" id="JAVDDT010000001">
    <property type="protein sequence ID" value="MDQ2068727.1"/>
    <property type="molecule type" value="Genomic_DNA"/>
</dbReference>
<dbReference type="InterPro" id="IPR036779">
    <property type="entry name" value="LysM_dom_sf"/>
</dbReference>
<evidence type="ECO:0000313" key="3">
    <source>
        <dbReference type="EMBL" id="MDQ2068727.1"/>
    </source>
</evidence>
<dbReference type="Proteomes" id="UP001239019">
    <property type="component" value="Unassembled WGS sequence"/>
</dbReference>
<dbReference type="RefSeq" id="WP_306727206.1">
    <property type="nucleotide sequence ID" value="NZ_JAVDDT010000001.1"/>
</dbReference>